<dbReference type="Pfam" id="PF00787">
    <property type="entry name" value="PX"/>
    <property type="match status" value="1"/>
</dbReference>
<dbReference type="SMART" id="SM00155">
    <property type="entry name" value="PLDc"/>
    <property type="match status" value="2"/>
</dbReference>
<evidence type="ECO:0000313" key="10">
    <source>
        <dbReference type="EMBL" id="PFX31506.1"/>
    </source>
</evidence>
<dbReference type="SUPFAM" id="SSF51126">
    <property type="entry name" value="Pectin lyase-like"/>
    <property type="match status" value="1"/>
</dbReference>
<dbReference type="InterPro" id="IPR013830">
    <property type="entry name" value="SGNH_hydro"/>
</dbReference>
<reference evidence="11" key="1">
    <citation type="journal article" date="2017" name="bioRxiv">
        <title>Comparative analysis of the genomes of Stylophora pistillata and Acropora digitifera provides evidence for extensive differences between species of corals.</title>
        <authorList>
            <person name="Voolstra C.R."/>
            <person name="Li Y."/>
            <person name="Liew Y.J."/>
            <person name="Baumgarten S."/>
            <person name="Zoccola D."/>
            <person name="Flot J.-F."/>
            <person name="Tambutte S."/>
            <person name="Allemand D."/>
            <person name="Aranda M."/>
        </authorList>
    </citation>
    <scope>NUCLEOTIDE SEQUENCE [LARGE SCALE GENOMIC DNA]</scope>
</reference>
<dbReference type="CDD" id="cd09138">
    <property type="entry name" value="PLDc_vPLD1_2_yPLD_like_1"/>
    <property type="match status" value="1"/>
</dbReference>
<sequence length="1896" mass="214544">MEKSGTNSVLDVLIDTTALGSSIRLCNFVVTNAVGSTSVVFMIRSNNSNNVEIVNGVFRNISSVFSDRYPARVSPLSIYMSKDALIKDKDCNSSYLRFSYINRITIFNTTFKDNIGRSTGGFFLSSGNGTIRNCYFENNYAIESGGHIHVAEERAMLQIENSILRQTSAETVFNGETFTHDTSVYSESAGSLQLRKTSIVAELDKDSYRLLSVTRAGLVKFDNFSKIRCEIGSFLRVDNFSHFMFVPSSSENPECRLKTTVMTISCHQCLAGFYSLQRGEIRGLPKKEVLVNSDLFCSPCPYGANCSRNIEAKPNFWGYPELDNPRSLKFVHCPAHYCRRAGKGDKTDLSIYNSCRGNRDGVMCGRCKPGYTETLFSKKCQRVEKCNDLWIWPLITIYAVVMALLLIHKPPIIRFLIKNILWFAKSSRNRTEYVSLDEPDHYNKGYKKIVFHFYQISSYLNVEPISDAIKQTASVVKEATPLVTFFSGIFNFSPRVSSGGYGCPFPGLNVMTKEMILSSGVFATLISVQAILILHFTWNKLRGRPDPPLAPYVSATLETLLLGCATLANTALRLLTCVPVLGDSDTSAYGKLNSLKCSHSSEKCTQDDDSRSRSHNSIDVTLTELSLPFREHPGENSDVAVEEDISVRVFDDDTLAVPNQYNFADSGSMCISVGDEEEDLFDGSIASHFCDDKKGVFLPGLIVTAKIIDVQRAPRAHPFNPNLYTIELRHGDFTWVIRRRYKHFLKLDAELLLHKVNVRRQSLRRDLRGDHRRESHVYLPSRHLPKRPDMFATTPNMEKRILSLEKYLQRILDSPNYRNHKETLNFLEVSHLSFHFDLGEKGKEGVLRKRAGGHRFPASCCSCCAGLSWGIWDKRWLLVKDSFIAYVSPKDKQVRGVVLMDKEFTFKYGRKQTGVRNGLLIHNQASEWMKSLVHVMATTGADWIKEHPHGSYAPVRENSYAQWFVDGEAYFDAVADALESAEEEILITGWWVSPEIYLRRPVTAGHEWRLDITLKRKAESGVKVYVLIYKEVELALTLNSAYTKTTLMALHPNIKVLRHPDHLPGKGVIYWAHHEKLVAIDQKVAFIGGLDLCFGRWDNHLHRLTDFGSAVRPPTINKTEQEIRKIGALIVEGTMEGFDVPRCSDFTDKVTVEVEPGTSGGNKLWLGNDYSNPITRDFFDVHRPYDDSVDRGRVPRMPWHDVGMRVFGVPARDIARHFILRWNVTKLEKVKMYHDIPYLLPKSYTKLANEKPAALEDYNVVDCQNQFFITSLFIDNVKNEIGQNLLWRIERAHREGENFKVIVVMPLLPAFEGEIGTPTGRSIGAITHWNYRSICRGSHSLLQRLTELVGDPSKFISFYGLRTHSEMHGKPVTQLLYVHSKMMIVDDSTVIIGSANINDRSMLGKRDSEIASIIMDKEFVTSVMDGKEYLAGKFAFNLRSRLFREHLGLLDSPGSDVDIRDVVSESFYEDVWMATAKKNTEIYEEVFHCIPTDQVRSLSDMAAYKSLKSLDREDPGEARARLRGVKGYLVQLPLQFLEKEDLRPPVGVVNVKTLESYPYSIKLQEYFDSHNSTALGVSKRPIFQVQNAGMPGARAKGQMLPHLAQILQRSRIKYSWVIILAGTNDLNSVLAPGKEFKYVNYKMVDDTTARVPRANNKALLAFCVLLLSSLTTLGVLVPRSTKQGKYIRILCFGDSLTFGLTNGKPHPYTIRLQEYFRSKPKSHSKSSYVELYNAGRSGEKVQNEMLPRLENLLQAAKYNWVIILGGTNDLFGMKSIWTANNIGKEQDEITIFNALVQLYKVAHMAGAKTAAVTIPALQCEVSRKRRISVIMEVRLKVNEMIRNFVKNSKGKVLLADLDKDMHFSRDQMLCGDGIHLTASAYDKMADVMFNSMKKFL</sequence>
<dbReference type="OrthoDB" id="407298at2759"/>
<dbReference type="InterPro" id="IPR001736">
    <property type="entry name" value="PLipase_D/transphosphatidylase"/>
</dbReference>
<evidence type="ECO:0000256" key="6">
    <source>
        <dbReference type="ARBA" id="ARBA00023098"/>
    </source>
</evidence>
<proteinExistence type="predicted"/>
<evidence type="ECO:0000313" key="11">
    <source>
        <dbReference type="Proteomes" id="UP000225706"/>
    </source>
</evidence>
<dbReference type="PANTHER" id="PTHR18896:SF76">
    <property type="entry name" value="PHOSPHOLIPASE"/>
    <property type="match status" value="1"/>
</dbReference>
<dbReference type="EMBL" id="LSMT01000034">
    <property type="protein sequence ID" value="PFX31506.1"/>
    <property type="molecule type" value="Genomic_DNA"/>
</dbReference>
<evidence type="ECO:0000256" key="1">
    <source>
        <dbReference type="ARBA" id="ARBA00000798"/>
    </source>
</evidence>
<evidence type="ECO:0000256" key="5">
    <source>
        <dbReference type="ARBA" id="ARBA00022963"/>
    </source>
</evidence>
<dbReference type="CDD" id="cd06895">
    <property type="entry name" value="PX_PLD"/>
    <property type="match status" value="1"/>
</dbReference>
<protein>
    <recommendedName>
        <fullName evidence="2">phospholipase D</fullName>
        <ecNumber evidence="2">3.1.4.4</ecNumber>
    </recommendedName>
</protein>
<evidence type="ECO:0000256" key="2">
    <source>
        <dbReference type="ARBA" id="ARBA00012027"/>
    </source>
</evidence>
<dbReference type="Pfam" id="PF13472">
    <property type="entry name" value="Lipase_GDSL_2"/>
    <property type="match status" value="1"/>
</dbReference>
<dbReference type="InterPro" id="IPR036514">
    <property type="entry name" value="SGNH_hydro_sf"/>
</dbReference>
<keyword evidence="7" id="KW-0472">Membrane</keyword>
<comment type="caution">
    <text evidence="10">The sequence shown here is derived from an EMBL/GenBank/DDBJ whole genome shotgun (WGS) entry which is preliminary data.</text>
</comment>
<dbReference type="Proteomes" id="UP000225706">
    <property type="component" value="Unassembled WGS sequence"/>
</dbReference>
<evidence type="ECO:0000256" key="4">
    <source>
        <dbReference type="ARBA" id="ARBA00022801"/>
    </source>
</evidence>
<evidence type="ECO:0000259" key="9">
    <source>
        <dbReference type="PROSITE" id="PS50195"/>
    </source>
</evidence>
<dbReference type="InterPro" id="IPR036871">
    <property type="entry name" value="PX_dom_sf"/>
</dbReference>
<dbReference type="CDD" id="cd00229">
    <property type="entry name" value="SGNH_hydrolase"/>
    <property type="match status" value="1"/>
</dbReference>
<dbReference type="Gene3D" id="3.40.50.1110">
    <property type="entry name" value="SGNH hydrolase"/>
    <property type="match status" value="1"/>
</dbReference>
<dbReference type="InterPro" id="IPR025202">
    <property type="entry name" value="PLD-like_dom"/>
</dbReference>
<dbReference type="Pfam" id="PF00614">
    <property type="entry name" value="PLDc"/>
    <property type="match status" value="1"/>
</dbReference>
<dbReference type="InterPro" id="IPR011050">
    <property type="entry name" value="Pectin_lyase_fold/virulence"/>
</dbReference>
<dbReference type="GO" id="GO:0009395">
    <property type="term" value="P:phospholipid catabolic process"/>
    <property type="evidence" value="ECO:0007669"/>
    <property type="project" value="TreeGrafter"/>
</dbReference>
<dbReference type="EC" id="3.1.4.4" evidence="2"/>
<dbReference type="GO" id="GO:0060627">
    <property type="term" value="P:regulation of vesicle-mediated transport"/>
    <property type="evidence" value="ECO:0007669"/>
    <property type="project" value="TreeGrafter"/>
</dbReference>
<feature type="domain" description="PLD phosphodiesterase" evidence="8">
    <location>
        <begin position="1374"/>
        <end position="1401"/>
    </location>
</feature>
<keyword evidence="4" id="KW-0378">Hydrolase</keyword>
<dbReference type="InterPro" id="IPR015679">
    <property type="entry name" value="PLipase_D_fam"/>
</dbReference>
<dbReference type="CDD" id="cd01254">
    <property type="entry name" value="PH_PLD"/>
    <property type="match status" value="1"/>
</dbReference>
<dbReference type="PROSITE" id="PS50035">
    <property type="entry name" value="PLD"/>
    <property type="match status" value="2"/>
</dbReference>
<dbReference type="GO" id="GO:0004630">
    <property type="term" value="F:phospholipase D activity"/>
    <property type="evidence" value="ECO:0007669"/>
    <property type="project" value="UniProtKB-EC"/>
</dbReference>
<dbReference type="GO" id="GO:0035091">
    <property type="term" value="F:phosphatidylinositol binding"/>
    <property type="evidence" value="ECO:0007669"/>
    <property type="project" value="InterPro"/>
</dbReference>
<feature type="domain" description="PX" evidence="9">
    <location>
        <begin position="702"/>
        <end position="834"/>
    </location>
</feature>
<feature type="domain" description="PLD phosphodiesterase" evidence="8">
    <location>
        <begin position="1069"/>
        <end position="1096"/>
    </location>
</feature>
<name>A0A2B4SQ61_STYPI</name>
<evidence type="ECO:0000259" key="8">
    <source>
        <dbReference type="PROSITE" id="PS50035"/>
    </source>
</evidence>
<dbReference type="SUPFAM" id="SSF64268">
    <property type="entry name" value="PX domain"/>
    <property type="match status" value="1"/>
</dbReference>
<dbReference type="CDD" id="cd09141">
    <property type="entry name" value="PLDc_vPLD1_2_yPLD_like_2"/>
    <property type="match status" value="1"/>
</dbReference>
<feature type="transmembrane region" description="Helical" evidence="7">
    <location>
        <begin position="515"/>
        <end position="538"/>
    </location>
</feature>
<comment type="catalytic activity">
    <reaction evidence="1">
        <text>a 1,2-diacyl-sn-glycero-3-phosphocholine + H2O = a 1,2-diacyl-sn-glycero-3-phosphate + choline + H(+)</text>
        <dbReference type="Rhea" id="RHEA:14445"/>
        <dbReference type="ChEBI" id="CHEBI:15354"/>
        <dbReference type="ChEBI" id="CHEBI:15377"/>
        <dbReference type="ChEBI" id="CHEBI:15378"/>
        <dbReference type="ChEBI" id="CHEBI:57643"/>
        <dbReference type="ChEBI" id="CHEBI:58608"/>
        <dbReference type="EC" id="3.1.4.4"/>
    </reaction>
</comment>
<keyword evidence="11" id="KW-1185">Reference proteome</keyword>
<keyword evidence="7" id="KW-0812">Transmembrane</keyword>
<evidence type="ECO:0000256" key="7">
    <source>
        <dbReference type="SAM" id="Phobius"/>
    </source>
</evidence>
<dbReference type="STRING" id="50429.A0A2B4SQ61"/>
<gene>
    <name evidence="10" type="primary">PLD2</name>
    <name evidence="10" type="ORF">AWC38_SpisGene3668</name>
</gene>
<keyword evidence="5" id="KW-0442">Lipid degradation</keyword>
<dbReference type="SUPFAM" id="SSF52266">
    <property type="entry name" value="SGNH hydrolase"/>
    <property type="match status" value="2"/>
</dbReference>
<feature type="transmembrane region" description="Helical" evidence="7">
    <location>
        <begin position="389"/>
        <end position="407"/>
    </location>
</feature>
<dbReference type="Gene3D" id="3.30.1520.10">
    <property type="entry name" value="Phox-like domain"/>
    <property type="match status" value="1"/>
</dbReference>
<keyword evidence="3" id="KW-0677">Repeat</keyword>
<dbReference type="PROSITE" id="PS50195">
    <property type="entry name" value="PX"/>
    <property type="match status" value="1"/>
</dbReference>
<dbReference type="SUPFAM" id="SSF56024">
    <property type="entry name" value="Phospholipase D/nuclease"/>
    <property type="match status" value="2"/>
</dbReference>
<keyword evidence="6" id="KW-0443">Lipid metabolism</keyword>
<dbReference type="PANTHER" id="PTHR18896">
    <property type="entry name" value="PHOSPHOLIPASE D"/>
    <property type="match status" value="1"/>
</dbReference>
<dbReference type="SMART" id="SM00312">
    <property type="entry name" value="PX"/>
    <property type="match status" value="1"/>
</dbReference>
<accession>A0A2B4SQ61</accession>
<dbReference type="InterPro" id="IPR001683">
    <property type="entry name" value="PX_dom"/>
</dbReference>
<organism evidence="10 11">
    <name type="scientific">Stylophora pistillata</name>
    <name type="common">Smooth cauliflower coral</name>
    <dbReference type="NCBI Taxonomy" id="50429"/>
    <lineage>
        <taxon>Eukaryota</taxon>
        <taxon>Metazoa</taxon>
        <taxon>Cnidaria</taxon>
        <taxon>Anthozoa</taxon>
        <taxon>Hexacorallia</taxon>
        <taxon>Scleractinia</taxon>
        <taxon>Astrocoeniina</taxon>
        <taxon>Pocilloporidae</taxon>
        <taxon>Stylophora</taxon>
    </lineage>
</organism>
<keyword evidence="7" id="KW-1133">Transmembrane helix</keyword>
<dbReference type="Pfam" id="PF13091">
    <property type="entry name" value="PLDc_2"/>
    <property type="match status" value="1"/>
</dbReference>
<evidence type="ECO:0000256" key="3">
    <source>
        <dbReference type="ARBA" id="ARBA00022737"/>
    </source>
</evidence>
<dbReference type="Gene3D" id="3.30.870.10">
    <property type="entry name" value="Endonuclease Chain A"/>
    <property type="match status" value="2"/>
</dbReference>